<reference evidence="5 6" key="1">
    <citation type="submission" date="2019-02" db="EMBL/GenBank/DDBJ databases">
        <title>Sequencing the genomes of 1000 actinobacteria strains.</title>
        <authorList>
            <person name="Klenk H.-P."/>
        </authorList>
    </citation>
    <scope>NUCLEOTIDE SEQUENCE [LARGE SCALE GENOMIC DNA]</scope>
    <source>
        <strain evidence="5 6">DSM 45162</strain>
    </source>
</reference>
<dbReference type="AlphaFoldDB" id="A0A4Q7ZQG1"/>
<dbReference type="PANTHER" id="PTHR30055:SF235">
    <property type="entry name" value="TRANSCRIPTIONAL REGULATORY PROTEIN"/>
    <property type="match status" value="1"/>
</dbReference>
<sequence>MSGGPGKDRGAARRGARTEAGSPAPRGRHTEAGAGTRRSGRRPGKQDTRQSILDAARTAFAERGFDQASIRSIAADAGVDPALVHHYFGTKEKLFLAAMNSPINPAELVPQALAGPREQAGERLVRLVLSVWDSPAGGAAVALLRSAMSNDWTARLMREFVVTQILRRAVAELSLDPAQAPLRAALVATQIAGLAAVRYVLKVEPVASAPAEELVAAIGPTVQRYLTGEL</sequence>
<dbReference type="OrthoDB" id="3210235at2"/>
<dbReference type="GO" id="GO:0003700">
    <property type="term" value="F:DNA-binding transcription factor activity"/>
    <property type="evidence" value="ECO:0007669"/>
    <property type="project" value="TreeGrafter"/>
</dbReference>
<evidence type="ECO:0000313" key="6">
    <source>
        <dbReference type="Proteomes" id="UP000292564"/>
    </source>
</evidence>
<evidence type="ECO:0000256" key="3">
    <source>
        <dbReference type="SAM" id="MobiDB-lite"/>
    </source>
</evidence>
<dbReference type="EMBL" id="SHKY01000001">
    <property type="protein sequence ID" value="RZU53004.1"/>
    <property type="molecule type" value="Genomic_DNA"/>
</dbReference>
<gene>
    <name evidence="5" type="ORF">EV385_4888</name>
</gene>
<feature type="DNA-binding region" description="H-T-H motif" evidence="2">
    <location>
        <begin position="69"/>
        <end position="88"/>
    </location>
</feature>
<organism evidence="5 6">
    <name type="scientific">Krasilnikovia cinnamomea</name>
    <dbReference type="NCBI Taxonomy" id="349313"/>
    <lineage>
        <taxon>Bacteria</taxon>
        <taxon>Bacillati</taxon>
        <taxon>Actinomycetota</taxon>
        <taxon>Actinomycetes</taxon>
        <taxon>Micromonosporales</taxon>
        <taxon>Micromonosporaceae</taxon>
        <taxon>Krasilnikovia</taxon>
    </lineage>
</organism>
<dbReference type="Gene3D" id="1.10.357.10">
    <property type="entry name" value="Tetracycline Repressor, domain 2"/>
    <property type="match status" value="1"/>
</dbReference>
<keyword evidence="6" id="KW-1185">Reference proteome</keyword>
<dbReference type="InterPro" id="IPR001647">
    <property type="entry name" value="HTH_TetR"/>
</dbReference>
<accession>A0A4Q7ZQG1</accession>
<dbReference type="Gene3D" id="1.10.10.60">
    <property type="entry name" value="Homeodomain-like"/>
    <property type="match status" value="1"/>
</dbReference>
<dbReference type="Proteomes" id="UP000292564">
    <property type="component" value="Unassembled WGS sequence"/>
</dbReference>
<evidence type="ECO:0000256" key="1">
    <source>
        <dbReference type="ARBA" id="ARBA00023125"/>
    </source>
</evidence>
<feature type="region of interest" description="Disordered" evidence="3">
    <location>
        <begin position="1"/>
        <end position="50"/>
    </location>
</feature>
<dbReference type="GO" id="GO:0000976">
    <property type="term" value="F:transcription cis-regulatory region binding"/>
    <property type="evidence" value="ECO:0007669"/>
    <property type="project" value="TreeGrafter"/>
</dbReference>
<dbReference type="Pfam" id="PF17920">
    <property type="entry name" value="TetR_C_16"/>
    <property type="match status" value="1"/>
</dbReference>
<dbReference type="InterPro" id="IPR050109">
    <property type="entry name" value="HTH-type_TetR-like_transc_reg"/>
</dbReference>
<evidence type="ECO:0000259" key="4">
    <source>
        <dbReference type="PROSITE" id="PS50977"/>
    </source>
</evidence>
<dbReference type="SUPFAM" id="SSF48498">
    <property type="entry name" value="Tetracyclin repressor-like, C-terminal domain"/>
    <property type="match status" value="1"/>
</dbReference>
<dbReference type="SUPFAM" id="SSF46689">
    <property type="entry name" value="Homeodomain-like"/>
    <property type="match status" value="1"/>
</dbReference>
<feature type="compositionally biased region" description="Basic and acidic residues" evidence="3">
    <location>
        <begin position="1"/>
        <end position="11"/>
    </location>
</feature>
<protein>
    <submittedName>
        <fullName evidence="5">TetR family transcriptional regulator</fullName>
    </submittedName>
</protein>
<dbReference type="PROSITE" id="PS50977">
    <property type="entry name" value="HTH_TETR_2"/>
    <property type="match status" value="1"/>
</dbReference>
<dbReference type="InterPro" id="IPR009057">
    <property type="entry name" value="Homeodomain-like_sf"/>
</dbReference>
<dbReference type="PRINTS" id="PR00455">
    <property type="entry name" value="HTHTETR"/>
</dbReference>
<feature type="domain" description="HTH tetR-type" evidence="4">
    <location>
        <begin position="46"/>
        <end position="106"/>
    </location>
</feature>
<evidence type="ECO:0000256" key="2">
    <source>
        <dbReference type="PROSITE-ProRule" id="PRU00335"/>
    </source>
</evidence>
<dbReference type="PANTHER" id="PTHR30055">
    <property type="entry name" value="HTH-TYPE TRANSCRIPTIONAL REGULATOR RUTR"/>
    <property type="match status" value="1"/>
</dbReference>
<keyword evidence="1 2" id="KW-0238">DNA-binding</keyword>
<evidence type="ECO:0000313" key="5">
    <source>
        <dbReference type="EMBL" id="RZU53004.1"/>
    </source>
</evidence>
<name>A0A4Q7ZQG1_9ACTN</name>
<comment type="caution">
    <text evidence="5">The sequence shown here is derived from an EMBL/GenBank/DDBJ whole genome shotgun (WGS) entry which is preliminary data.</text>
</comment>
<dbReference type="InterPro" id="IPR041678">
    <property type="entry name" value="TetR_C_16"/>
</dbReference>
<proteinExistence type="predicted"/>
<dbReference type="InterPro" id="IPR036271">
    <property type="entry name" value="Tet_transcr_reg_TetR-rel_C_sf"/>
</dbReference>
<dbReference type="Pfam" id="PF00440">
    <property type="entry name" value="TetR_N"/>
    <property type="match status" value="1"/>
</dbReference>